<organism evidence="1 2">
    <name type="scientific">Gnathostoma spinigerum</name>
    <dbReference type="NCBI Taxonomy" id="75299"/>
    <lineage>
        <taxon>Eukaryota</taxon>
        <taxon>Metazoa</taxon>
        <taxon>Ecdysozoa</taxon>
        <taxon>Nematoda</taxon>
        <taxon>Chromadorea</taxon>
        <taxon>Rhabditida</taxon>
        <taxon>Spirurina</taxon>
        <taxon>Gnathostomatomorpha</taxon>
        <taxon>Gnathostomatoidea</taxon>
        <taxon>Gnathostomatidae</taxon>
        <taxon>Gnathostoma</taxon>
    </lineage>
</organism>
<evidence type="ECO:0008006" key="3">
    <source>
        <dbReference type="Google" id="ProtNLM"/>
    </source>
</evidence>
<proteinExistence type="predicted"/>
<comment type="caution">
    <text evidence="1">The sequence shown here is derived from an EMBL/GenBank/DDBJ whole genome shotgun (WGS) entry which is preliminary data.</text>
</comment>
<evidence type="ECO:0000313" key="1">
    <source>
        <dbReference type="EMBL" id="MFH4983293.1"/>
    </source>
</evidence>
<evidence type="ECO:0000313" key="2">
    <source>
        <dbReference type="Proteomes" id="UP001608902"/>
    </source>
</evidence>
<gene>
    <name evidence="1" type="ORF">AB6A40_010002</name>
</gene>
<dbReference type="AlphaFoldDB" id="A0ABD6F0Y9"/>
<dbReference type="EMBL" id="JBGFUD010011737">
    <property type="protein sequence ID" value="MFH4983293.1"/>
    <property type="molecule type" value="Genomic_DNA"/>
</dbReference>
<dbReference type="Proteomes" id="UP001608902">
    <property type="component" value="Unassembled WGS sequence"/>
</dbReference>
<sequence>MKLTDRSTRCKGLDEKKQEAWDRVVFACPSVDTDVLDMILLVQRDLSTNAVLEEYRKFVDFKRCWLQLRSDEQSIESISTSSLQSTVGTSLDAFNENARSQAKAALVNSLVQAGLDRAKLEVLLDKEQGNLDADRIVQIYFDHEYASISGSG</sequence>
<reference evidence="1 2" key="1">
    <citation type="submission" date="2024-08" db="EMBL/GenBank/DDBJ databases">
        <title>Gnathostoma spinigerum genome.</title>
        <authorList>
            <person name="Gonzalez-Bertolin B."/>
            <person name="Monzon S."/>
            <person name="Zaballos A."/>
            <person name="Jimenez P."/>
            <person name="Dekumyoy P."/>
            <person name="Varona S."/>
            <person name="Cuesta I."/>
            <person name="Sumanam S."/>
            <person name="Adisakwattana P."/>
            <person name="Gasser R.B."/>
            <person name="Hernandez-Gonzalez A."/>
            <person name="Young N.D."/>
            <person name="Perteguer M.J."/>
        </authorList>
    </citation>
    <scope>NUCLEOTIDE SEQUENCE [LARGE SCALE GENOMIC DNA]</scope>
    <source>
        <strain evidence="1">AL3</strain>
        <tissue evidence="1">Liver</tissue>
    </source>
</reference>
<keyword evidence="2" id="KW-1185">Reference proteome</keyword>
<protein>
    <recommendedName>
        <fullName evidence="3">Annexin</fullName>
    </recommendedName>
</protein>
<accession>A0ABD6F0Y9</accession>
<name>A0ABD6F0Y9_9BILA</name>